<gene>
    <name evidence="1" type="ORF">S01H1_15101</name>
</gene>
<dbReference type="EMBL" id="BARS01007882">
    <property type="protein sequence ID" value="GAF70622.1"/>
    <property type="molecule type" value="Genomic_DNA"/>
</dbReference>
<proteinExistence type="predicted"/>
<comment type="caution">
    <text evidence="1">The sequence shown here is derived from an EMBL/GenBank/DDBJ whole genome shotgun (WGS) entry which is preliminary data.</text>
</comment>
<name>X0S3X2_9ZZZZ</name>
<evidence type="ECO:0008006" key="2">
    <source>
        <dbReference type="Google" id="ProtNLM"/>
    </source>
</evidence>
<evidence type="ECO:0000313" key="1">
    <source>
        <dbReference type="EMBL" id="GAF70622.1"/>
    </source>
</evidence>
<dbReference type="AlphaFoldDB" id="X0S3X2"/>
<accession>X0S3X2</accession>
<feature type="non-terminal residue" evidence="1">
    <location>
        <position position="1"/>
    </location>
</feature>
<organism evidence="1">
    <name type="scientific">marine sediment metagenome</name>
    <dbReference type="NCBI Taxonomy" id="412755"/>
    <lineage>
        <taxon>unclassified sequences</taxon>
        <taxon>metagenomes</taxon>
        <taxon>ecological metagenomes</taxon>
    </lineage>
</organism>
<protein>
    <recommendedName>
        <fullName evidence="2">Amine oxidase domain-containing protein</fullName>
    </recommendedName>
</protein>
<sequence>SNVTPLNGFYIATMSQIYPQDRGTNYAIREGRRIGQIVAGRL</sequence>
<reference evidence="1" key="1">
    <citation type="journal article" date="2014" name="Front. Microbiol.">
        <title>High frequency of phylogenetically diverse reductive dehalogenase-homologous genes in deep subseafloor sedimentary metagenomes.</title>
        <authorList>
            <person name="Kawai M."/>
            <person name="Futagami T."/>
            <person name="Toyoda A."/>
            <person name="Takaki Y."/>
            <person name="Nishi S."/>
            <person name="Hori S."/>
            <person name="Arai W."/>
            <person name="Tsubouchi T."/>
            <person name="Morono Y."/>
            <person name="Uchiyama I."/>
            <person name="Ito T."/>
            <person name="Fujiyama A."/>
            <person name="Inagaki F."/>
            <person name="Takami H."/>
        </authorList>
    </citation>
    <scope>NUCLEOTIDE SEQUENCE</scope>
    <source>
        <strain evidence="1">Expedition CK06-06</strain>
    </source>
</reference>